<comment type="caution">
    <text evidence="2">The sequence shown here is derived from an EMBL/GenBank/DDBJ whole genome shotgun (WGS) entry which is preliminary data.</text>
</comment>
<accession>A0AAD7DHG7</accession>
<dbReference type="AlphaFoldDB" id="A0AAD7DHG7"/>
<proteinExistence type="predicted"/>
<reference evidence="2" key="1">
    <citation type="submission" date="2023-03" db="EMBL/GenBank/DDBJ databases">
        <title>Massive genome expansion in bonnet fungi (Mycena s.s.) driven by repeated elements and novel gene families across ecological guilds.</title>
        <authorList>
            <consortium name="Lawrence Berkeley National Laboratory"/>
            <person name="Harder C.B."/>
            <person name="Miyauchi S."/>
            <person name="Viragh M."/>
            <person name="Kuo A."/>
            <person name="Thoen E."/>
            <person name="Andreopoulos B."/>
            <person name="Lu D."/>
            <person name="Skrede I."/>
            <person name="Drula E."/>
            <person name="Henrissat B."/>
            <person name="Morin E."/>
            <person name="Kohler A."/>
            <person name="Barry K."/>
            <person name="LaButti K."/>
            <person name="Morin E."/>
            <person name="Salamov A."/>
            <person name="Lipzen A."/>
            <person name="Mereny Z."/>
            <person name="Hegedus B."/>
            <person name="Baldrian P."/>
            <person name="Stursova M."/>
            <person name="Weitz H."/>
            <person name="Taylor A."/>
            <person name="Grigoriev I.V."/>
            <person name="Nagy L.G."/>
            <person name="Martin F."/>
            <person name="Kauserud H."/>
        </authorList>
    </citation>
    <scope>NUCLEOTIDE SEQUENCE</scope>
    <source>
        <strain evidence="2">CBHHK067</strain>
    </source>
</reference>
<protein>
    <submittedName>
        <fullName evidence="2">Uncharacterized protein</fullName>
    </submittedName>
</protein>
<feature type="region of interest" description="Disordered" evidence="1">
    <location>
        <begin position="1"/>
        <end position="39"/>
    </location>
</feature>
<keyword evidence="3" id="KW-1185">Reference proteome</keyword>
<dbReference type="EMBL" id="JARKIE010000058">
    <property type="protein sequence ID" value="KAJ7691454.1"/>
    <property type="molecule type" value="Genomic_DNA"/>
</dbReference>
<organism evidence="2 3">
    <name type="scientific">Mycena rosella</name>
    <name type="common">Pink bonnet</name>
    <name type="synonym">Agaricus rosellus</name>
    <dbReference type="NCBI Taxonomy" id="1033263"/>
    <lineage>
        <taxon>Eukaryota</taxon>
        <taxon>Fungi</taxon>
        <taxon>Dikarya</taxon>
        <taxon>Basidiomycota</taxon>
        <taxon>Agaricomycotina</taxon>
        <taxon>Agaricomycetes</taxon>
        <taxon>Agaricomycetidae</taxon>
        <taxon>Agaricales</taxon>
        <taxon>Marasmiineae</taxon>
        <taxon>Mycenaceae</taxon>
        <taxon>Mycena</taxon>
    </lineage>
</organism>
<dbReference type="Proteomes" id="UP001221757">
    <property type="component" value="Unassembled WGS sequence"/>
</dbReference>
<gene>
    <name evidence="2" type="ORF">B0H17DRAFT_1331107</name>
</gene>
<name>A0AAD7DHG7_MYCRO</name>
<feature type="compositionally biased region" description="Basic and acidic residues" evidence="1">
    <location>
        <begin position="1"/>
        <end position="38"/>
    </location>
</feature>
<evidence type="ECO:0000313" key="2">
    <source>
        <dbReference type="EMBL" id="KAJ7691454.1"/>
    </source>
</evidence>
<sequence>MNEVAKDRDLAQAEVGAKARDMGARKQAHERERMEGRAQTDALKASVIMEREALKFERDALKMERELFLIAHAALRMQRRTLCAMPATCGTNTCDRRWLFSLKASEGVKSAATSSHRGIRSHANIATYACLDALAESAISVDRQTDISTGISASYDSLDPLVRTTLSFDRQTATPRPANLDPRPNIPPSLPFPFPLGWMSAPQTATAPPALPTAPPIITLASLIMPNYLPAPRVPSTPAASKDPRRG</sequence>
<evidence type="ECO:0000256" key="1">
    <source>
        <dbReference type="SAM" id="MobiDB-lite"/>
    </source>
</evidence>
<evidence type="ECO:0000313" key="3">
    <source>
        <dbReference type="Proteomes" id="UP001221757"/>
    </source>
</evidence>